<dbReference type="SUPFAM" id="SSF53474">
    <property type="entry name" value="alpha/beta-Hydrolases"/>
    <property type="match status" value="1"/>
</dbReference>
<dbReference type="InterPro" id="IPR000073">
    <property type="entry name" value="AB_hydrolase_1"/>
</dbReference>
<protein>
    <submittedName>
        <fullName evidence="2">Alpha/beta fold hydrolase</fullName>
    </submittedName>
</protein>
<reference evidence="3" key="1">
    <citation type="journal article" date="2019" name="Int. J. Syst. Evol. Microbiol.">
        <title>The Global Catalogue of Microorganisms (GCM) 10K type strain sequencing project: providing services to taxonomists for standard genome sequencing and annotation.</title>
        <authorList>
            <consortium name="The Broad Institute Genomics Platform"/>
            <consortium name="The Broad Institute Genome Sequencing Center for Infectious Disease"/>
            <person name="Wu L."/>
            <person name="Ma J."/>
        </authorList>
    </citation>
    <scope>NUCLEOTIDE SEQUENCE [LARGE SCALE GENOMIC DNA]</scope>
    <source>
        <strain evidence="3">IBRC-M 10908</strain>
    </source>
</reference>
<dbReference type="PANTHER" id="PTHR43194">
    <property type="entry name" value="HYDROLASE ALPHA/BETA FOLD FAMILY"/>
    <property type="match status" value="1"/>
</dbReference>
<dbReference type="EMBL" id="JBHSDK010000022">
    <property type="protein sequence ID" value="MFC4336820.1"/>
    <property type="molecule type" value="Genomic_DNA"/>
</dbReference>
<dbReference type="Proteomes" id="UP001595823">
    <property type="component" value="Unassembled WGS sequence"/>
</dbReference>
<keyword evidence="2" id="KW-0378">Hydrolase</keyword>
<dbReference type="Pfam" id="PF12697">
    <property type="entry name" value="Abhydrolase_6"/>
    <property type="match status" value="1"/>
</dbReference>
<accession>A0ABV8U1Y5</accession>
<keyword evidence="3" id="KW-1185">Reference proteome</keyword>
<evidence type="ECO:0000259" key="1">
    <source>
        <dbReference type="Pfam" id="PF12697"/>
    </source>
</evidence>
<evidence type="ECO:0000313" key="2">
    <source>
        <dbReference type="EMBL" id="MFC4336820.1"/>
    </source>
</evidence>
<feature type="domain" description="AB hydrolase-1" evidence="1">
    <location>
        <begin position="5"/>
        <end position="239"/>
    </location>
</feature>
<name>A0ABV8U1Y5_9ACTN</name>
<organism evidence="2 3">
    <name type="scientific">Salininema proteolyticum</name>
    <dbReference type="NCBI Taxonomy" id="1607685"/>
    <lineage>
        <taxon>Bacteria</taxon>
        <taxon>Bacillati</taxon>
        <taxon>Actinomycetota</taxon>
        <taxon>Actinomycetes</taxon>
        <taxon>Glycomycetales</taxon>
        <taxon>Glycomycetaceae</taxon>
        <taxon>Salininema</taxon>
    </lineage>
</organism>
<dbReference type="GO" id="GO:0016787">
    <property type="term" value="F:hydrolase activity"/>
    <property type="evidence" value="ECO:0007669"/>
    <property type="project" value="UniProtKB-KW"/>
</dbReference>
<dbReference type="InterPro" id="IPR029058">
    <property type="entry name" value="AB_hydrolase_fold"/>
</dbReference>
<gene>
    <name evidence="2" type="ORF">ACFPET_16590</name>
</gene>
<dbReference type="PANTHER" id="PTHR43194:SF2">
    <property type="entry name" value="PEROXISOMAL MEMBRANE PROTEIN LPX1"/>
    <property type="match status" value="1"/>
</dbReference>
<dbReference type="RefSeq" id="WP_380623148.1">
    <property type="nucleotide sequence ID" value="NZ_JBHSDK010000022.1"/>
</dbReference>
<dbReference type="InterPro" id="IPR050228">
    <property type="entry name" value="Carboxylesterase_BioH"/>
</dbReference>
<sequence length="256" mass="27815">MTEQVIIVPGLGGSAHAWNPLARSLDAVVVDRLEQDGLPTLEDEVAHVRAEAGRDPLIVAHSMGAFTAEAYARRHPVAGLVLVDPSVTQGETEGYDAARRTFSLTRTVLNGIGKTGAPKLLGPAVWRASNRLAARRRLPAGDRKGAAKDYGDVRSTVSAAADLIAYRAQAAELQRMRKYSLVSPEAPVVVLSAQGWGKEDRHARKWAAWHQDLAKLFPEGQTEKVKGSGHLMHIDRPDMVEWAVRRVRARSLGTSL</sequence>
<evidence type="ECO:0000313" key="3">
    <source>
        <dbReference type="Proteomes" id="UP001595823"/>
    </source>
</evidence>
<dbReference type="Gene3D" id="3.40.50.1820">
    <property type="entry name" value="alpha/beta hydrolase"/>
    <property type="match status" value="1"/>
</dbReference>
<comment type="caution">
    <text evidence="2">The sequence shown here is derived from an EMBL/GenBank/DDBJ whole genome shotgun (WGS) entry which is preliminary data.</text>
</comment>
<proteinExistence type="predicted"/>